<proteinExistence type="predicted"/>
<accession>A0AA47EN87</accession>
<dbReference type="Proteomes" id="UP001164733">
    <property type="component" value="Plasmid pCF009-c"/>
</dbReference>
<protein>
    <submittedName>
        <fullName evidence="2">PadR family transcriptional regulator</fullName>
    </submittedName>
</protein>
<dbReference type="Pfam" id="PF03551">
    <property type="entry name" value="PadR"/>
    <property type="match status" value="1"/>
</dbReference>
<feature type="domain" description="Transcription regulator PadR N-terminal" evidence="1">
    <location>
        <begin position="16"/>
        <end position="90"/>
    </location>
</feature>
<dbReference type="PANTHER" id="PTHR33169:SF14">
    <property type="entry name" value="TRANSCRIPTIONAL REGULATOR RV3488"/>
    <property type="match status" value="1"/>
</dbReference>
<dbReference type="EMBL" id="CP086242">
    <property type="protein sequence ID" value="WAG63331.1"/>
    <property type="molecule type" value="Genomic_DNA"/>
</dbReference>
<geneLocation type="plasmid" evidence="2 3">
    <name>pCF009-c</name>
</geneLocation>
<evidence type="ECO:0000313" key="2">
    <source>
        <dbReference type="EMBL" id="WAG63331.1"/>
    </source>
</evidence>
<dbReference type="AlphaFoldDB" id="A0AA47EN87"/>
<dbReference type="InterPro" id="IPR005149">
    <property type="entry name" value="Tscrpt_reg_PadR_N"/>
</dbReference>
<gene>
    <name evidence="2" type="ORF">LL038_25530</name>
</gene>
<organism evidence="2 3">
    <name type="scientific">Clostridium estertheticum</name>
    <dbReference type="NCBI Taxonomy" id="238834"/>
    <lineage>
        <taxon>Bacteria</taxon>
        <taxon>Bacillati</taxon>
        <taxon>Bacillota</taxon>
        <taxon>Clostridia</taxon>
        <taxon>Eubacteriales</taxon>
        <taxon>Clostridiaceae</taxon>
        <taxon>Clostridium</taxon>
    </lineage>
</organism>
<evidence type="ECO:0000259" key="1">
    <source>
        <dbReference type="Pfam" id="PF03551"/>
    </source>
</evidence>
<evidence type="ECO:0000313" key="3">
    <source>
        <dbReference type="Proteomes" id="UP001164733"/>
    </source>
</evidence>
<keyword evidence="2" id="KW-0614">Plasmid</keyword>
<reference evidence="2" key="1">
    <citation type="submission" date="2021-11" db="EMBL/GenBank/DDBJ databases">
        <title>Clostridia strains as spoilage organisms.</title>
        <authorList>
            <person name="Wambui J."/>
            <person name="Stevens M.J.A."/>
            <person name="Stephan R."/>
        </authorList>
    </citation>
    <scope>NUCLEOTIDE SEQUENCE</scope>
    <source>
        <strain evidence="2">CF009</strain>
        <plasmid evidence="2">pCF009-c</plasmid>
    </source>
</reference>
<dbReference type="InterPro" id="IPR052509">
    <property type="entry name" value="Metal_resp_DNA-bind_regulator"/>
</dbReference>
<dbReference type="PANTHER" id="PTHR33169">
    <property type="entry name" value="PADR-FAMILY TRANSCRIPTIONAL REGULATOR"/>
    <property type="match status" value="1"/>
</dbReference>
<name>A0AA47EN87_9CLOT</name>
<sequence>MEIDKEVLKGHIDSIIISLINEESMYGYALAKKVRDISDNKFELKEGTLYLSLKRLDKNKLIESYWDNDQIGGVKRKYYKITNNGRMHLNNKIKEWKFMKNIIDKFLGSGGGNNYDE</sequence>
<dbReference type="RefSeq" id="WP_216128075.1">
    <property type="nucleotide sequence ID" value="NZ_CP086242.1"/>
</dbReference>